<organism evidence="1">
    <name type="scientific">marine sediment metagenome</name>
    <dbReference type="NCBI Taxonomy" id="412755"/>
    <lineage>
        <taxon>unclassified sequences</taxon>
        <taxon>metagenomes</taxon>
        <taxon>ecological metagenomes</taxon>
    </lineage>
</organism>
<comment type="caution">
    <text evidence="1">The sequence shown here is derived from an EMBL/GenBank/DDBJ whole genome shotgun (WGS) entry which is preliminary data.</text>
</comment>
<gene>
    <name evidence="1" type="ORF">LCGC14_1685740</name>
</gene>
<name>A0A0F9HMB5_9ZZZZ</name>
<sequence>MLVRFGMVYDDAVVPHKGLVLDIHADGNAVSFRCLGGHRTRATIEQTAAVVKALTSAMEKAAK</sequence>
<protein>
    <submittedName>
        <fullName evidence="1">Uncharacterized protein</fullName>
    </submittedName>
</protein>
<reference evidence="1" key="1">
    <citation type="journal article" date="2015" name="Nature">
        <title>Complex archaea that bridge the gap between prokaryotes and eukaryotes.</title>
        <authorList>
            <person name="Spang A."/>
            <person name="Saw J.H."/>
            <person name="Jorgensen S.L."/>
            <person name="Zaremba-Niedzwiedzka K."/>
            <person name="Martijn J."/>
            <person name="Lind A.E."/>
            <person name="van Eijk R."/>
            <person name="Schleper C."/>
            <person name="Guy L."/>
            <person name="Ettema T.J."/>
        </authorList>
    </citation>
    <scope>NUCLEOTIDE SEQUENCE</scope>
</reference>
<accession>A0A0F9HMB5</accession>
<dbReference type="AlphaFoldDB" id="A0A0F9HMB5"/>
<evidence type="ECO:0000313" key="1">
    <source>
        <dbReference type="EMBL" id="KKM16446.1"/>
    </source>
</evidence>
<dbReference type="EMBL" id="LAZR01014673">
    <property type="protein sequence ID" value="KKM16446.1"/>
    <property type="molecule type" value="Genomic_DNA"/>
</dbReference>
<proteinExistence type="predicted"/>